<dbReference type="Proteomes" id="UP000812287">
    <property type="component" value="Unassembled WGS sequence"/>
</dbReference>
<dbReference type="EMBL" id="MU250529">
    <property type="protein sequence ID" value="KAG7448802.1"/>
    <property type="molecule type" value="Genomic_DNA"/>
</dbReference>
<evidence type="ECO:0000313" key="2">
    <source>
        <dbReference type="Proteomes" id="UP000812287"/>
    </source>
</evidence>
<name>A0A9P7VXM2_9AGAR</name>
<gene>
    <name evidence="1" type="ORF">BT62DRAFT_1003522</name>
</gene>
<comment type="caution">
    <text evidence="1">The sequence shown here is derived from an EMBL/GenBank/DDBJ whole genome shotgun (WGS) entry which is preliminary data.</text>
</comment>
<dbReference type="RefSeq" id="XP_043042302.1">
    <property type="nucleotide sequence ID" value="XM_043176948.1"/>
</dbReference>
<evidence type="ECO:0000313" key="1">
    <source>
        <dbReference type="EMBL" id="KAG7448802.1"/>
    </source>
</evidence>
<reference evidence="1" key="1">
    <citation type="submission" date="2020-11" db="EMBL/GenBank/DDBJ databases">
        <title>Adaptations for nitrogen fixation in a non-lichenized fungal sporocarp promotes dispersal by wood-feeding termites.</title>
        <authorList>
            <consortium name="DOE Joint Genome Institute"/>
            <person name="Koch R.A."/>
            <person name="Yoon G."/>
            <person name="Arayal U."/>
            <person name="Lail K."/>
            <person name="Amirebrahimi M."/>
            <person name="Labutti K."/>
            <person name="Lipzen A."/>
            <person name="Riley R."/>
            <person name="Barry K."/>
            <person name="Henrissat B."/>
            <person name="Grigoriev I.V."/>
            <person name="Herr J.R."/>
            <person name="Aime M.C."/>
        </authorList>
    </citation>
    <scope>NUCLEOTIDE SEQUENCE</scope>
    <source>
        <strain evidence="1">MCA 3950</strain>
    </source>
</reference>
<sequence>MLTDPYSCEVIRRVRIYGTFSIGKDIKGVSVYFRKEENGHTCSVSSLGFSFPISKFIHHSSAQVVLCKKLFGPEIDVSDAPVQKYKLSGVCKHPLTVQINFVQIPYQWQMITPGAAPMNGTPTHDIWTMMVVSRVNGLHTRKAAEVRIIVAWLRNAWG</sequence>
<dbReference type="GeneID" id="66099235"/>
<organism evidence="1 2">
    <name type="scientific">Guyanagaster necrorhizus</name>
    <dbReference type="NCBI Taxonomy" id="856835"/>
    <lineage>
        <taxon>Eukaryota</taxon>
        <taxon>Fungi</taxon>
        <taxon>Dikarya</taxon>
        <taxon>Basidiomycota</taxon>
        <taxon>Agaricomycotina</taxon>
        <taxon>Agaricomycetes</taxon>
        <taxon>Agaricomycetidae</taxon>
        <taxon>Agaricales</taxon>
        <taxon>Marasmiineae</taxon>
        <taxon>Physalacriaceae</taxon>
        <taxon>Guyanagaster</taxon>
    </lineage>
</organism>
<accession>A0A9P7VXM2</accession>
<keyword evidence="2" id="KW-1185">Reference proteome</keyword>
<protein>
    <submittedName>
        <fullName evidence="1">Uncharacterized protein</fullName>
    </submittedName>
</protein>
<proteinExistence type="predicted"/>
<dbReference type="AlphaFoldDB" id="A0A9P7VXM2"/>